<accession>A0A067Q360</accession>
<evidence type="ECO:0000256" key="3">
    <source>
        <dbReference type="ARBA" id="ARBA00023242"/>
    </source>
</evidence>
<evidence type="ECO:0000256" key="1">
    <source>
        <dbReference type="ARBA" id="ARBA00004123"/>
    </source>
</evidence>
<proteinExistence type="predicted"/>
<dbReference type="PANTHER" id="PTHR31001">
    <property type="entry name" value="UNCHARACTERIZED TRANSCRIPTIONAL REGULATORY PROTEIN"/>
    <property type="match status" value="1"/>
</dbReference>
<dbReference type="InterPro" id="IPR007219">
    <property type="entry name" value="XnlR_reg_dom"/>
</dbReference>
<dbReference type="PROSITE" id="PS00463">
    <property type="entry name" value="ZN2_CY6_FUNGAL_1"/>
    <property type="match status" value="1"/>
</dbReference>
<dbReference type="GO" id="GO:0005634">
    <property type="term" value="C:nucleus"/>
    <property type="evidence" value="ECO:0007669"/>
    <property type="project" value="UniProtKB-SubCell"/>
</dbReference>
<dbReference type="InterPro" id="IPR036864">
    <property type="entry name" value="Zn2-C6_fun-type_DNA-bd_sf"/>
</dbReference>
<feature type="coiled-coil region" evidence="4">
    <location>
        <begin position="172"/>
        <end position="199"/>
    </location>
</feature>
<feature type="compositionally biased region" description="Polar residues" evidence="5">
    <location>
        <begin position="873"/>
        <end position="889"/>
    </location>
</feature>
<dbReference type="InterPro" id="IPR050613">
    <property type="entry name" value="Sec_Metabolite_Reg"/>
</dbReference>
<comment type="subcellular location">
    <subcellularLocation>
        <location evidence="1">Nucleus</location>
    </subcellularLocation>
</comment>
<dbReference type="InParanoid" id="A0A067Q360"/>
<dbReference type="HOGENOM" id="CLU_007340_1_0_1"/>
<dbReference type="Gene3D" id="4.10.240.10">
    <property type="entry name" value="Zn(2)-C6 fungal-type DNA-binding domain"/>
    <property type="match status" value="1"/>
</dbReference>
<feature type="domain" description="Zn(2)-C6 fungal-type" evidence="6">
    <location>
        <begin position="125"/>
        <end position="154"/>
    </location>
</feature>
<evidence type="ECO:0000259" key="6">
    <source>
        <dbReference type="PROSITE" id="PS50048"/>
    </source>
</evidence>
<dbReference type="GO" id="GO:0006351">
    <property type="term" value="P:DNA-templated transcription"/>
    <property type="evidence" value="ECO:0007669"/>
    <property type="project" value="InterPro"/>
</dbReference>
<dbReference type="Pfam" id="PF04082">
    <property type="entry name" value="Fungal_trans"/>
    <property type="match status" value="1"/>
</dbReference>
<dbReference type="EMBL" id="KL197720">
    <property type="protein sequence ID" value="KDQ57026.1"/>
    <property type="molecule type" value="Genomic_DNA"/>
</dbReference>
<dbReference type="OrthoDB" id="424974at2759"/>
<gene>
    <name evidence="7" type="ORF">JAAARDRAFT_157067</name>
</gene>
<keyword evidence="3" id="KW-0539">Nucleus</keyword>
<reference evidence="8" key="1">
    <citation type="journal article" date="2014" name="Proc. Natl. Acad. Sci. U.S.A.">
        <title>Extensive sampling of basidiomycete genomes demonstrates inadequacy of the white-rot/brown-rot paradigm for wood decay fungi.</title>
        <authorList>
            <person name="Riley R."/>
            <person name="Salamov A.A."/>
            <person name="Brown D.W."/>
            <person name="Nagy L.G."/>
            <person name="Floudas D."/>
            <person name="Held B.W."/>
            <person name="Levasseur A."/>
            <person name="Lombard V."/>
            <person name="Morin E."/>
            <person name="Otillar R."/>
            <person name="Lindquist E.A."/>
            <person name="Sun H."/>
            <person name="LaButti K.M."/>
            <person name="Schmutz J."/>
            <person name="Jabbour D."/>
            <person name="Luo H."/>
            <person name="Baker S.E."/>
            <person name="Pisabarro A.G."/>
            <person name="Walton J.D."/>
            <person name="Blanchette R.A."/>
            <person name="Henrissat B."/>
            <person name="Martin F."/>
            <person name="Cullen D."/>
            <person name="Hibbett D.S."/>
            <person name="Grigoriev I.V."/>
        </authorList>
    </citation>
    <scope>NUCLEOTIDE SEQUENCE [LARGE SCALE GENOMIC DNA]</scope>
    <source>
        <strain evidence="8">MUCL 33604</strain>
    </source>
</reference>
<feature type="region of interest" description="Disordered" evidence="5">
    <location>
        <begin position="779"/>
        <end position="823"/>
    </location>
</feature>
<feature type="compositionally biased region" description="Low complexity" evidence="5">
    <location>
        <begin position="781"/>
        <end position="791"/>
    </location>
</feature>
<dbReference type="GO" id="GO:0003677">
    <property type="term" value="F:DNA binding"/>
    <property type="evidence" value="ECO:0007669"/>
    <property type="project" value="InterPro"/>
</dbReference>
<dbReference type="CDD" id="cd00067">
    <property type="entry name" value="GAL4"/>
    <property type="match status" value="1"/>
</dbReference>
<evidence type="ECO:0000256" key="4">
    <source>
        <dbReference type="SAM" id="Coils"/>
    </source>
</evidence>
<dbReference type="GO" id="GO:0000981">
    <property type="term" value="F:DNA-binding transcription factor activity, RNA polymerase II-specific"/>
    <property type="evidence" value="ECO:0007669"/>
    <property type="project" value="InterPro"/>
</dbReference>
<dbReference type="SUPFAM" id="SSF57701">
    <property type="entry name" value="Zn2/Cys6 DNA-binding domain"/>
    <property type="match status" value="1"/>
</dbReference>
<dbReference type="SMART" id="SM00906">
    <property type="entry name" value="Fungal_trans"/>
    <property type="match status" value="1"/>
</dbReference>
<evidence type="ECO:0000313" key="8">
    <source>
        <dbReference type="Proteomes" id="UP000027265"/>
    </source>
</evidence>
<feature type="compositionally biased region" description="Pro residues" evidence="5">
    <location>
        <begin position="803"/>
        <end position="813"/>
    </location>
</feature>
<dbReference type="CDD" id="cd12148">
    <property type="entry name" value="fungal_TF_MHR"/>
    <property type="match status" value="1"/>
</dbReference>
<organism evidence="7 8">
    <name type="scientific">Jaapia argillacea MUCL 33604</name>
    <dbReference type="NCBI Taxonomy" id="933084"/>
    <lineage>
        <taxon>Eukaryota</taxon>
        <taxon>Fungi</taxon>
        <taxon>Dikarya</taxon>
        <taxon>Basidiomycota</taxon>
        <taxon>Agaricomycotina</taxon>
        <taxon>Agaricomycetes</taxon>
        <taxon>Agaricomycetidae</taxon>
        <taxon>Jaapiales</taxon>
        <taxon>Jaapiaceae</taxon>
        <taxon>Jaapia</taxon>
    </lineage>
</organism>
<dbReference type="PANTHER" id="PTHR31001:SF56">
    <property type="entry name" value="ZN(2)-C6 FUNGAL-TYPE DOMAIN-CONTAINING PROTEIN"/>
    <property type="match status" value="1"/>
</dbReference>
<keyword evidence="8" id="KW-1185">Reference proteome</keyword>
<evidence type="ECO:0000256" key="2">
    <source>
        <dbReference type="ARBA" id="ARBA00022723"/>
    </source>
</evidence>
<sequence length="939" mass="103425">MSRPPSLGPIMISLYCTCHYYYMGATASLPLNSSFRFIAADQTLQHSGAFSNPCFRPLVLYVSDSPLRPTFRCDVFSVARTCCILHSCSTMPADTSKPPGSQRTSKRLMISEEDLAIKRARGEVSCAECRRLKLKCDKKLPCSSCDRRGCPNICPNGTLSAGQGSRFILADTRDLHRKITDMSQRIRQLEDALAVLQASVSSDRHPLLSDSLLGIKFWPEREEQRDERGGPDEAAEAIDAFGTLTVSDSGEVKYFGRSAGSEALLVASAEWEGTSHQSDDVSLTSEEISRISDVFPFDTSAAVDNAFQILDSALPPQPRAWTLCETYFEHASWFYSSVRRDEVVNDIMAPIYKWVKDKERMKLSECYVAQGCPHKLAVLYMVFALGALMDLTLPPQNAEAEEYYRLGRAALALRSVVDSPSIEAVQALALMGAYHSLAGKRYTMDSSWSMMSISAKLAQSIGLHRDCARWGLDAKTVQRRRAVFWSVFTADVILSMLTGRPHSTPLAYIDCELPTDAEQSLNDEGKVEPGYAAWKDRMAKEILAPLCEQMLTARPPNYEALLELDRKVRQTPLPNSFKLYLEPEDEDYRRPSVCMRGYLAGNYRMMTMLFIHRSFFAQALLDHPLNPFRSPYAPSYLAAYRCAAIVIKSSIHYFERCPHLIIRFATFWTHVFSASVIVGFVVTRTPTSSIAPSAFAELKLAVELFEKGAIHNFRAQKALVVLTRLKERAERAFAEAVATQPSALAPRLAPTSVHGSQDDRDELALFGGQTLVLPTKVMSKSLSSRQRQPSNSPSPPGMTAQQVPPPAGPPSPTPVANLDPAMQPFANFPADTFMEGLQGIDLSSFDLSSMGWADPPFAPGALIRERSSPPRPAQQNQGSQIFNGGNNPPLNDMGEAGMGSYYGYPASADLSYLGLGPGEAAVDSQWLSLLQGSGIFGNS</sequence>
<protein>
    <recommendedName>
        <fullName evidence="6">Zn(2)-C6 fungal-type domain-containing protein</fullName>
    </recommendedName>
</protein>
<dbReference type="Pfam" id="PF00172">
    <property type="entry name" value="Zn_clus"/>
    <property type="match status" value="1"/>
</dbReference>
<keyword evidence="4" id="KW-0175">Coiled coil</keyword>
<evidence type="ECO:0000313" key="7">
    <source>
        <dbReference type="EMBL" id="KDQ57026.1"/>
    </source>
</evidence>
<dbReference type="GO" id="GO:0008270">
    <property type="term" value="F:zinc ion binding"/>
    <property type="evidence" value="ECO:0007669"/>
    <property type="project" value="InterPro"/>
</dbReference>
<dbReference type="AlphaFoldDB" id="A0A067Q360"/>
<name>A0A067Q360_9AGAM</name>
<dbReference type="STRING" id="933084.A0A067Q360"/>
<evidence type="ECO:0000256" key="5">
    <source>
        <dbReference type="SAM" id="MobiDB-lite"/>
    </source>
</evidence>
<dbReference type="SMART" id="SM00066">
    <property type="entry name" value="GAL4"/>
    <property type="match status" value="1"/>
</dbReference>
<keyword evidence="2" id="KW-0479">Metal-binding</keyword>
<dbReference type="Proteomes" id="UP000027265">
    <property type="component" value="Unassembled WGS sequence"/>
</dbReference>
<feature type="region of interest" description="Disordered" evidence="5">
    <location>
        <begin position="858"/>
        <end position="892"/>
    </location>
</feature>
<dbReference type="InterPro" id="IPR001138">
    <property type="entry name" value="Zn2Cys6_DnaBD"/>
</dbReference>
<dbReference type="PROSITE" id="PS50048">
    <property type="entry name" value="ZN2_CY6_FUNGAL_2"/>
    <property type="match status" value="1"/>
</dbReference>